<evidence type="ECO:0000313" key="10">
    <source>
        <dbReference type="EMBL" id="MDC7714923.1"/>
    </source>
</evidence>
<proteinExistence type="inferred from homology"/>
<evidence type="ECO:0000256" key="5">
    <source>
        <dbReference type="ARBA" id="ARBA00023136"/>
    </source>
</evidence>
<feature type="transmembrane region" description="Helical" evidence="7">
    <location>
        <begin position="72"/>
        <end position="91"/>
    </location>
</feature>
<feature type="transmembrane region" description="Helical" evidence="7">
    <location>
        <begin position="123"/>
        <end position="139"/>
    </location>
</feature>
<dbReference type="Pfam" id="PF12805">
    <property type="entry name" value="FUSC-like"/>
    <property type="match status" value="1"/>
</dbReference>
<evidence type="ECO:0000313" key="11">
    <source>
        <dbReference type="Proteomes" id="UP001222030"/>
    </source>
</evidence>
<dbReference type="PANTHER" id="PTHR30509:SF9">
    <property type="entry name" value="MULTIDRUG RESISTANCE PROTEIN MDTO"/>
    <property type="match status" value="1"/>
</dbReference>
<feature type="transmembrane region" description="Helical" evidence="7">
    <location>
        <begin position="450"/>
        <end position="466"/>
    </location>
</feature>
<protein>
    <submittedName>
        <fullName evidence="10">FUSC family membrane protein</fullName>
    </submittedName>
</protein>
<feature type="domain" description="Integral membrane protein YccS N-terminal" evidence="8">
    <location>
        <begin position="88"/>
        <end position="305"/>
    </location>
</feature>
<comment type="similarity">
    <text evidence="6">Belongs to the YccS/YhfK family.</text>
</comment>
<evidence type="ECO:0000256" key="6">
    <source>
        <dbReference type="ARBA" id="ARBA00043993"/>
    </source>
</evidence>
<keyword evidence="2" id="KW-1003">Cell membrane</keyword>
<dbReference type="Pfam" id="PF13515">
    <property type="entry name" value="FUSC_2"/>
    <property type="match status" value="1"/>
</dbReference>
<feature type="transmembrane region" description="Helical" evidence="7">
    <location>
        <begin position="97"/>
        <end position="116"/>
    </location>
</feature>
<organism evidence="10 11">
    <name type="scientific">Vogesella margarita</name>
    <dbReference type="NCBI Taxonomy" id="2984199"/>
    <lineage>
        <taxon>Bacteria</taxon>
        <taxon>Pseudomonadati</taxon>
        <taxon>Pseudomonadota</taxon>
        <taxon>Betaproteobacteria</taxon>
        <taxon>Neisseriales</taxon>
        <taxon>Chromobacteriaceae</taxon>
        <taxon>Vogesella</taxon>
    </lineage>
</organism>
<keyword evidence="5 7" id="KW-0472">Membrane</keyword>
<evidence type="ECO:0000259" key="9">
    <source>
        <dbReference type="Pfam" id="PF13515"/>
    </source>
</evidence>
<feature type="domain" description="Integral membrane bound transporter" evidence="9">
    <location>
        <begin position="411"/>
        <end position="537"/>
    </location>
</feature>
<feature type="transmembrane region" description="Helical" evidence="7">
    <location>
        <begin position="151"/>
        <end position="171"/>
    </location>
</feature>
<feature type="transmembrane region" description="Helical" evidence="7">
    <location>
        <begin position="29"/>
        <end position="60"/>
    </location>
</feature>
<sequence length="730" mass="78706">MPRFAFAPPHPRHALRVALSHHVANGLSAALGLLLISGAVHLWLGALAAAAASVGVVVCIPPDQPAPRRGKLRQLLPAALLGLPLFLGTRLLHGDALQLGLLLLPATFIAFLAAAWGKRGIPLSVSIMFAMLFAMAMPAHDGIAPVLASSLHFALGAGLYLLWATLANALLGGRYRVQLLADTLLALSELMRLQAQQFLPPESDERHRAPLIGRLLREQAALTDQLQGARNILLESPRTPRRQQLAAMLLQVLEMRDHLLACELDLDTLKSRPGHAPVLGVLHEVLQTLAADIAQLADKLLYGRTPPPFTSLRPLLAALHWVETEPAGQAPSAAMLARGLANRVGNINDEVVRLVALARGELAPDLAGVRASWQLFVSPTAWSWRPFAGLWRWDAPPLRHAIRATLAVGSAYALAQVLPWVAHDYWILLTIVVVLRGSLAQTLERRNSRVAGTLLGCVIAGALLALQPSSWLLLLAVTLAQALAHAFAVRRYLVTAVAATVLGLLQAHMLHAGASPVFGVPERIADTLIGVAIAWACSYVLPSWERHQIPALVARTLGAQARHARVALGLGQLQAIDNEPELAWRLARREAYDSLSALVQATQRSLAEPRAVRPPLAPLGLLLAHSYQLLAQLTAVKSMLLLRRDRLQPEQIRQPLQQAALSIEQALQHAGGAVEEAAEAAPGPVLLPDPFESDLSPWLLRRLELARRLAGQLRQDADRVLAPQEPASPE</sequence>
<evidence type="ECO:0000256" key="4">
    <source>
        <dbReference type="ARBA" id="ARBA00022989"/>
    </source>
</evidence>
<evidence type="ECO:0000256" key="3">
    <source>
        <dbReference type="ARBA" id="ARBA00022692"/>
    </source>
</evidence>
<keyword evidence="3 7" id="KW-0812">Transmembrane</keyword>
<comment type="caution">
    <text evidence="10">The sequence shown here is derived from an EMBL/GenBank/DDBJ whole genome shotgun (WGS) entry which is preliminary data.</text>
</comment>
<evidence type="ECO:0000259" key="8">
    <source>
        <dbReference type="Pfam" id="PF12805"/>
    </source>
</evidence>
<evidence type="ECO:0000256" key="1">
    <source>
        <dbReference type="ARBA" id="ARBA00004651"/>
    </source>
</evidence>
<evidence type="ECO:0000256" key="2">
    <source>
        <dbReference type="ARBA" id="ARBA00022475"/>
    </source>
</evidence>
<name>A0ABT5IQS5_9NEIS</name>
<dbReference type="EMBL" id="JAQQLE010000011">
    <property type="protein sequence ID" value="MDC7714923.1"/>
    <property type="molecule type" value="Genomic_DNA"/>
</dbReference>
<dbReference type="InterPro" id="IPR049453">
    <property type="entry name" value="Memb_transporter_dom"/>
</dbReference>
<comment type="subcellular location">
    <subcellularLocation>
        <location evidence="1">Cell membrane</location>
        <topology evidence="1">Multi-pass membrane protein</topology>
    </subcellularLocation>
</comment>
<gene>
    <name evidence="10" type="ORF">PQU96_12450</name>
</gene>
<reference evidence="10 11" key="1">
    <citation type="submission" date="2023-01" db="EMBL/GenBank/DDBJ databases">
        <title>Novel species of the genus Vogesella isolated from rivers.</title>
        <authorList>
            <person name="Lu H."/>
        </authorList>
    </citation>
    <scope>NUCLEOTIDE SEQUENCE [LARGE SCALE GENOMIC DNA]</scope>
    <source>
        <strain evidence="10 11">LYT5W</strain>
    </source>
</reference>
<keyword evidence="4 7" id="KW-1133">Transmembrane helix</keyword>
<evidence type="ECO:0000256" key="7">
    <source>
        <dbReference type="SAM" id="Phobius"/>
    </source>
</evidence>
<dbReference type="InterPro" id="IPR032692">
    <property type="entry name" value="YccS_N"/>
</dbReference>
<accession>A0ABT5IQS5</accession>
<dbReference type="PANTHER" id="PTHR30509">
    <property type="entry name" value="P-HYDROXYBENZOIC ACID EFFLUX PUMP SUBUNIT-RELATED"/>
    <property type="match status" value="1"/>
</dbReference>
<dbReference type="Proteomes" id="UP001222030">
    <property type="component" value="Unassembled WGS sequence"/>
</dbReference>
<keyword evidence="11" id="KW-1185">Reference proteome</keyword>
<dbReference type="RefSeq" id="WP_272772706.1">
    <property type="nucleotide sequence ID" value="NZ_JAQQLE010000011.1"/>
</dbReference>